<evidence type="ECO:0000313" key="2">
    <source>
        <dbReference type="Proteomes" id="UP000006322"/>
    </source>
</evidence>
<evidence type="ECO:0000313" key="1">
    <source>
        <dbReference type="EMBL" id="GAC34036.1"/>
    </source>
</evidence>
<dbReference type="AlphaFoldDB" id="K6ZD57"/>
<proteinExistence type="predicted"/>
<comment type="caution">
    <text evidence="1">The sequence shown here is derived from an EMBL/GenBank/DDBJ whole genome shotgun (WGS) entry which is preliminary data.</text>
</comment>
<dbReference type="EMBL" id="BAER01000089">
    <property type="protein sequence ID" value="GAC34036.1"/>
    <property type="molecule type" value="Genomic_DNA"/>
</dbReference>
<dbReference type="Proteomes" id="UP000006322">
    <property type="component" value="Unassembled WGS sequence"/>
</dbReference>
<organism evidence="1 2">
    <name type="scientific">Paraglaciecola polaris LMG 21857</name>
    <dbReference type="NCBI Taxonomy" id="1129793"/>
    <lineage>
        <taxon>Bacteria</taxon>
        <taxon>Pseudomonadati</taxon>
        <taxon>Pseudomonadota</taxon>
        <taxon>Gammaproteobacteria</taxon>
        <taxon>Alteromonadales</taxon>
        <taxon>Alteromonadaceae</taxon>
        <taxon>Paraglaciecola</taxon>
    </lineage>
</organism>
<name>K6ZD57_9ALTE</name>
<reference evidence="2" key="1">
    <citation type="journal article" date="2014" name="Environ. Microbiol.">
        <title>Comparative genomics of the marine bacterial genus Glaciecola reveals the high degree of genomic diversity and genomic characteristic for cold adaptation.</title>
        <authorList>
            <person name="Qin Q.L."/>
            <person name="Xie B.B."/>
            <person name="Yu Y."/>
            <person name="Shu Y.L."/>
            <person name="Rong J.C."/>
            <person name="Zhang Y.J."/>
            <person name="Zhao D.L."/>
            <person name="Chen X.L."/>
            <person name="Zhang X.Y."/>
            <person name="Chen B."/>
            <person name="Zhou B.C."/>
            <person name="Zhang Y.Z."/>
        </authorList>
    </citation>
    <scope>NUCLEOTIDE SEQUENCE [LARGE SCALE GENOMIC DNA]</scope>
    <source>
        <strain evidence="2">LMG 21857</strain>
    </source>
</reference>
<protein>
    <submittedName>
        <fullName evidence="1">Uncharacterized protein</fullName>
    </submittedName>
</protein>
<gene>
    <name evidence="1" type="ORF">GPLA_3145</name>
</gene>
<keyword evidence="2" id="KW-1185">Reference proteome</keyword>
<accession>K6ZD57</accession>
<sequence>MDIYVLARLACFIFDCYKTNLKQWVILFTKLKFTVPKNRSEQP</sequence>